<feature type="compositionally biased region" description="Basic and acidic residues" evidence="12">
    <location>
        <begin position="65"/>
        <end position="79"/>
    </location>
</feature>
<proteinExistence type="inferred from homology"/>
<evidence type="ECO:0000256" key="4">
    <source>
        <dbReference type="ARBA" id="ARBA00022763"/>
    </source>
</evidence>
<evidence type="ECO:0000256" key="5">
    <source>
        <dbReference type="ARBA" id="ARBA00022801"/>
    </source>
</evidence>
<comment type="caution">
    <text evidence="13">The sequence shown here is derived from an EMBL/GenBank/DDBJ whole genome shotgun (WGS) entry which is preliminary data.</text>
</comment>
<feature type="compositionally biased region" description="Basic residues" evidence="12">
    <location>
        <begin position="1"/>
        <end position="10"/>
    </location>
</feature>
<dbReference type="SUPFAM" id="SSF56024">
    <property type="entry name" value="Phospholipase D/nuclease"/>
    <property type="match status" value="2"/>
</dbReference>
<keyword evidence="4" id="KW-0227">DNA damage</keyword>
<dbReference type="GO" id="GO:0004527">
    <property type="term" value="F:exonuclease activity"/>
    <property type="evidence" value="ECO:0007669"/>
    <property type="project" value="UniProtKB-KW"/>
</dbReference>
<feature type="compositionally biased region" description="Basic and acidic residues" evidence="12">
    <location>
        <begin position="647"/>
        <end position="660"/>
    </location>
</feature>
<keyword evidence="3" id="KW-0540">Nuclease</keyword>
<dbReference type="GeneID" id="19197536"/>
<dbReference type="GO" id="GO:0006281">
    <property type="term" value="P:DNA repair"/>
    <property type="evidence" value="ECO:0007669"/>
    <property type="project" value="UniProtKB-KW"/>
</dbReference>
<evidence type="ECO:0000256" key="12">
    <source>
        <dbReference type="SAM" id="MobiDB-lite"/>
    </source>
</evidence>
<dbReference type="FunFam" id="3.30.870.10:FF:000038">
    <property type="entry name" value="Probable tyrosyl-DNA phosphodiesterase"/>
    <property type="match status" value="1"/>
</dbReference>
<feature type="compositionally biased region" description="Basic residues" evidence="12">
    <location>
        <begin position="85"/>
        <end position="95"/>
    </location>
</feature>
<comment type="subcellular location">
    <subcellularLocation>
        <location evidence="1">Nucleus</location>
    </subcellularLocation>
</comment>
<evidence type="ECO:0000313" key="13">
    <source>
        <dbReference type="EMBL" id="EXJ54939.1"/>
    </source>
</evidence>
<keyword evidence="5" id="KW-0378">Hydrolase</keyword>
<evidence type="ECO:0000256" key="10">
    <source>
        <dbReference type="PIRSR" id="PIRSR610347-2"/>
    </source>
</evidence>
<evidence type="ECO:0008006" key="15">
    <source>
        <dbReference type="Google" id="ProtNLM"/>
    </source>
</evidence>
<keyword evidence="14" id="KW-1185">Reference proteome</keyword>
<dbReference type="PANTHER" id="PTHR12415">
    <property type="entry name" value="TYROSYL-DNA PHOSPHODIESTERASE 1"/>
    <property type="match status" value="1"/>
</dbReference>
<dbReference type="AlphaFoldDB" id="W9W8Q3"/>
<feature type="binding site" evidence="10">
    <location>
        <position position="226"/>
    </location>
    <ligand>
        <name>substrate</name>
    </ligand>
</feature>
<dbReference type="GO" id="GO:0017005">
    <property type="term" value="F:3'-tyrosyl-DNA phosphodiesterase activity"/>
    <property type="evidence" value="ECO:0007669"/>
    <property type="project" value="TreeGrafter"/>
</dbReference>
<evidence type="ECO:0000313" key="14">
    <source>
        <dbReference type="Proteomes" id="UP000019471"/>
    </source>
</evidence>
<evidence type="ECO:0000256" key="6">
    <source>
        <dbReference type="ARBA" id="ARBA00022839"/>
    </source>
</evidence>
<dbReference type="GO" id="GO:0003697">
    <property type="term" value="F:single-stranded DNA binding"/>
    <property type="evidence" value="ECO:0007669"/>
    <property type="project" value="TreeGrafter"/>
</dbReference>
<dbReference type="OrthoDB" id="47785at2759"/>
<evidence type="ECO:0000256" key="7">
    <source>
        <dbReference type="ARBA" id="ARBA00023204"/>
    </source>
</evidence>
<evidence type="ECO:0000256" key="1">
    <source>
        <dbReference type="ARBA" id="ARBA00004123"/>
    </source>
</evidence>
<feature type="region of interest" description="Disordered" evidence="12">
    <location>
        <begin position="548"/>
        <end position="581"/>
    </location>
</feature>
<keyword evidence="6" id="KW-0269">Exonuclease</keyword>
<organism evidence="13 14">
    <name type="scientific">Cladophialophora psammophila CBS 110553</name>
    <dbReference type="NCBI Taxonomy" id="1182543"/>
    <lineage>
        <taxon>Eukaryota</taxon>
        <taxon>Fungi</taxon>
        <taxon>Dikarya</taxon>
        <taxon>Ascomycota</taxon>
        <taxon>Pezizomycotina</taxon>
        <taxon>Eurotiomycetes</taxon>
        <taxon>Chaetothyriomycetidae</taxon>
        <taxon>Chaetothyriales</taxon>
        <taxon>Herpotrichiellaceae</taxon>
        <taxon>Cladophialophora</taxon>
    </lineage>
</organism>
<evidence type="ECO:0000256" key="3">
    <source>
        <dbReference type="ARBA" id="ARBA00022722"/>
    </source>
</evidence>
<feature type="region of interest" description="Disordered" evidence="12">
    <location>
        <begin position="633"/>
        <end position="660"/>
    </location>
</feature>
<dbReference type="Pfam" id="PF06087">
    <property type="entry name" value="Tyr-DNA_phospho"/>
    <property type="match status" value="1"/>
</dbReference>
<evidence type="ECO:0000256" key="8">
    <source>
        <dbReference type="ARBA" id="ARBA00023242"/>
    </source>
</evidence>
<evidence type="ECO:0000256" key="2">
    <source>
        <dbReference type="ARBA" id="ARBA00010205"/>
    </source>
</evidence>
<feature type="active site" description="Proton donor/acceptor" evidence="9">
    <location>
        <position position="482"/>
    </location>
</feature>
<dbReference type="GO" id="GO:0005634">
    <property type="term" value="C:nucleus"/>
    <property type="evidence" value="ECO:0007669"/>
    <property type="project" value="UniProtKB-SubCell"/>
</dbReference>
<feature type="site" description="Interaction with DNA" evidence="11">
    <location>
        <position position="513"/>
    </location>
</feature>
<feature type="compositionally biased region" description="Low complexity" evidence="12">
    <location>
        <begin position="47"/>
        <end position="60"/>
    </location>
</feature>
<dbReference type="GO" id="GO:0003690">
    <property type="term" value="F:double-stranded DNA binding"/>
    <property type="evidence" value="ECO:0007669"/>
    <property type="project" value="TreeGrafter"/>
</dbReference>
<keyword evidence="7" id="KW-0234">DNA repair</keyword>
<feature type="binding site" evidence="10">
    <location>
        <position position="484"/>
    </location>
    <ligand>
        <name>substrate</name>
    </ligand>
</feature>
<dbReference type="HOGENOM" id="CLU_010413_2_0_1"/>
<feature type="region of interest" description="Disordered" evidence="12">
    <location>
        <begin position="1"/>
        <end position="31"/>
    </location>
</feature>
<accession>W9W8Q3</accession>
<dbReference type="Proteomes" id="UP000019471">
    <property type="component" value="Unassembled WGS sequence"/>
</dbReference>
<evidence type="ECO:0000256" key="11">
    <source>
        <dbReference type="PIRSR" id="PIRSR610347-3"/>
    </source>
</evidence>
<dbReference type="EMBL" id="AMGX01000038">
    <property type="protein sequence ID" value="EXJ54939.1"/>
    <property type="molecule type" value="Genomic_DNA"/>
</dbReference>
<protein>
    <recommendedName>
        <fullName evidence="15">Tyrosyl-DNA phosphodiesterase 1</fullName>
    </recommendedName>
</protein>
<evidence type="ECO:0000256" key="9">
    <source>
        <dbReference type="PIRSR" id="PIRSR610347-1"/>
    </source>
</evidence>
<reference evidence="13 14" key="1">
    <citation type="submission" date="2013-03" db="EMBL/GenBank/DDBJ databases">
        <title>The Genome Sequence of Cladophialophora psammophila CBS 110553.</title>
        <authorList>
            <consortium name="The Broad Institute Genomics Platform"/>
            <person name="Cuomo C."/>
            <person name="de Hoog S."/>
            <person name="Gorbushina A."/>
            <person name="Walker B."/>
            <person name="Young S.K."/>
            <person name="Zeng Q."/>
            <person name="Gargeya S."/>
            <person name="Fitzgerald M."/>
            <person name="Haas B."/>
            <person name="Abouelleil A."/>
            <person name="Allen A.W."/>
            <person name="Alvarado L."/>
            <person name="Arachchi H.M."/>
            <person name="Berlin A.M."/>
            <person name="Chapman S.B."/>
            <person name="Gainer-Dewar J."/>
            <person name="Goldberg J."/>
            <person name="Griggs A."/>
            <person name="Gujja S."/>
            <person name="Hansen M."/>
            <person name="Howarth C."/>
            <person name="Imamovic A."/>
            <person name="Ireland A."/>
            <person name="Larimer J."/>
            <person name="McCowan C."/>
            <person name="Murphy C."/>
            <person name="Pearson M."/>
            <person name="Poon T.W."/>
            <person name="Priest M."/>
            <person name="Roberts A."/>
            <person name="Saif S."/>
            <person name="Shea T."/>
            <person name="Sisk P."/>
            <person name="Sykes S."/>
            <person name="Wortman J."/>
            <person name="Nusbaum C."/>
            <person name="Birren B."/>
        </authorList>
    </citation>
    <scope>NUCLEOTIDE SEQUENCE [LARGE SCALE GENOMIC DNA]</scope>
    <source>
        <strain evidence="13 14">CBS 110553</strain>
    </source>
</reference>
<feature type="compositionally biased region" description="Basic and acidic residues" evidence="12">
    <location>
        <begin position="554"/>
        <end position="565"/>
    </location>
</feature>
<dbReference type="eggNOG" id="KOG2031">
    <property type="taxonomic scope" value="Eukaryota"/>
</dbReference>
<dbReference type="InterPro" id="IPR010347">
    <property type="entry name" value="Tdp1"/>
</dbReference>
<name>W9W8Q3_9EURO</name>
<sequence length="660" mass="73125">MASRPSKRVKLNSGQRDALSASLQSSLDGIVTDPASIRAKRAAFLGSISRSISPPGIQRSGEPPPRLRDETKEDPEKHVAPRSPRPQKHSSKAHHHGESSKSSDAQSAIAGSKPVSAAKLLPSPFRLTTIYELPSSKNVDTISLHDILGNPLIKETWIFNFCFDVDWLMTHFDSDIRSNVKVKVIHGSWKNDSPNKIAIDDACRRWTNVESATAYLPDQFGTHHSKMFILFTHDDLAQVVIHTANMLEKDWTNMTQAAWLSPMLPPLEGKHVEKPGKIGTGTRFKHDILAYLAAYGSKTKALREQLTQFDFRSVRGALIASVPSRMKEPSTTQYSQAIWDLKLWGYPSLSRALQSILLQQRQTKLSDKSSEQSPHVVCQISSIATLPQSWMNQFFPILYSTLQPTSSSSAQKWDPSHISIIYPTPHNVATSLDGYASGGSIHTKAQSAVHLKQIAGLRGSLYQWARGSKEETRAGRDEAAPHIKTYVCFESKPSAIKPVPTVKWALLTSANLSQQAWGALRPKDKEIAVQSYEIGVLVWPELFAEGFDTEDASETDKQDSDRGEDAENNNASTARGSSTEKIKMIPVFGNDTPAPLSPPSPSLTPNSIDHQSCGPETLIGLRIPYDLPLTPYGKDDMPWSPQGVYEQPDRWGRRWPRDFS</sequence>
<feature type="active site" description="Nucleophile" evidence="9">
    <location>
        <position position="224"/>
    </location>
</feature>
<dbReference type="RefSeq" id="XP_007751609.1">
    <property type="nucleotide sequence ID" value="XM_007753419.1"/>
</dbReference>
<dbReference type="STRING" id="1182543.W9W8Q3"/>
<keyword evidence="8" id="KW-0539">Nucleus</keyword>
<feature type="compositionally biased region" description="Polar residues" evidence="12">
    <location>
        <begin position="568"/>
        <end position="577"/>
    </location>
</feature>
<feature type="compositionally biased region" description="Low complexity" evidence="12">
    <location>
        <begin position="18"/>
        <end position="27"/>
    </location>
</feature>
<comment type="similarity">
    <text evidence="2">Belongs to the tyrosyl-DNA phosphodiesterase family.</text>
</comment>
<gene>
    <name evidence="13" type="ORF">A1O5_12850</name>
</gene>
<feature type="region of interest" description="Disordered" evidence="12">
    <location>
        <begin position="47"/>
        <end position="111"/>
    </location>
</feature>
<dbReference type="Gene3D" id="3.30.870.10">
    <property type="entry name" value="Endonuclease Chain A"/>
    <property type="match status" value="2"/>
</dbReference>
<dbReference type="PANTHER" id="PTHR12415:SF0">
    <property type="entry name" value="TYROSYL-DNA PHOSPHODIESTERASE 1"/>
    <property type="match status" value="1"/>
</dbReference>